<name>A0A2P1JY86_9CAUD</name>
<evidence type="ECO:0000313" key="2">
    <source>
        <dbReference type="Proteomes" id="UP000240261"/>
    </source>
</evidence>
<evidence type="ECO:0000313" key="1">
    <source>
        <dbReference type="EMBL" id="AVO25326.1"/>
    </source>
</evidence>
<accession>A0A2P1JY86</accession>
<sequence length="36" mass="4306">MERFWVTIFGGPDAWLYAIERMLKNAKSDCQICQKR</sequence>
<protein>
    <submittedName>
        <fullName evidence="1">Uncharacterized protein</fullName>
    </submittedName>
</protein>
<reference evidence="1 2" key="1">
    <citation type="submission" date="2018-02" db="EMBL/GenBank/DDBJ databases">
        <authorList>
            <person name="Aull H.G."/>
            <person name="Garlena R.A."/>
            <person name="Russell D.A."/>
            <person name="Pop W.H."/>
            <person name="Jacobs-Sera D."/>
            <person name="Hatfull G.F."/>
        </authorList>
    </citation>
    <scope>NUCLEOTIDE SEQUENCE [LARGE SCALE GENOMIC DNA]</scope>
</reference>
<dbReference type="Proteomes" id="UP000240261">
    <property type="component" value="Segment"/>
</dbReference>
<proteinExistence type="predicted"/>
<gene>
    <name evidence="1" type="primary">87</name>
    <name evidence="1" type="ORF">PBI_GRAVY_87</name>
</gene>
<organism evidence="1 2">
    <name type="scientific">Gordonia phage Gravy</name>
    <dbReference type="NCBI Taxonomy" id="2094133"/>
    <lineage>
        <taxon>Viruses</taxon>
        <taxon>Duplodnaviria</taxon>
        <taxon>Heunggongvirae</taxon>
        <taxon>Uroviricota</taxon>
        <taxon>Caudoviricetes</taxon>
        <taxon>Deejayvirinae</taxon>
        <taxon>Tanisvirus</taxon>
        <taxon>Tanisvirus tanis</taxon>
    </lineage>
</organism>
<dbReference type="EMBL" id="MG962368">
    <property type="protein sequence ID" value="AVO25326.1"/>
    <property type="molecule type" value="Genomic_DNA"/>
</dbReference>